<dbReference type="Pfam" id="PF04113">
    <property type="entry name" value="Gpi16"/>
    <property type="match status" value="1"/>
</dbReference>
<dbReference type="Proteomes" id="UP000053555">
    <property type="component" value="Unassembled WGS sequence"/>
</dbReference>
<dbReference type="GO" id="GO:0042765">
    <property type="term" value="C:GPI-anchor transamidase complex"/>
    <property type="evidence" value="ECO:0007669"/>
    <property type="project" value="InterPro"/>
</dbReference>
<sequence>MELSFVLSIVFDKGFLHIDEYPPDVNEGFDIPSAIISFPDFDAGLQFSDKSRSKSPLLSKLQEKSLVLSYTELLLVPLMTPDFSMPYNVITITCTFFALFAKCSPEKRKDF</sequence>
<gene>
    <name evidence="1" type="ORF">glysoja_032027</name>
</gene>
<dbReference type="PANTHER" id="PTHR12959">
    <property type="entry name" value="GPI TRANSAMIDASE COMPONENT PIG-T-RELATED"/>
    <property type="match status" value="1"/>
</dbReference>
<dbReference type="PANTHER" id="PTHR12959:SF11">
    <property type="entry name" value="GPI TRANSAMIDASE COMPONENT PIG-T"/>
    <property type="match status" value="1"/>
</dbReference>
<dbReference type="EMBL" id="KN667267">
    <property type="protein sequence ID" value="KHN07166.1"/>
    <property type="molecule type" value="Genomic_DNA"/>
</dbReference>
<protein>
    <submittedName>
        <fullName evidence="1">GPI transamidase component PIG-T</fullName>
    </submittedName>
</protein>
<dbReference type="GO" id="GO:0016255">
    <property type="term" value="P:attachment of GPI anchor to protein"/>
    <property type="evidence" value="ECO:0007669"/>
    <property type="project" value="InterPro"/>
</dbReference>
<accession>A0A0B2PCW4</accession>
<evidence type="ECO:0000313" key="1">
    <source>
        <dbReference type="EMBL" id="KHN07166.1"/>
    </source>
</evidence>
<proteinExistence type="predicted"/>
<organism evidence="1">
    <name type="scientific">Glycine soja</name>
    <name type="common">Wild soybean</name>
    <dbReference type="NCBI Taxonomy" id="3848"/>
    <lineage>
        <taxon>Eukaryota</taxon>
        <taxon>Viridiplantae</taxon>
        <taxon>Streptophyta</taxon>
        <taxon>Embryophyta</taxon>
        <taxon>Tracheophyta</taxon>
        <taxon>Spermatophyta</taxon>
        <taxon>Magnoliopsida</taxon>
        <taxon>eudicotyledons</taxon>
        <taxon>Gunneridae</taxon>
        <taxon>Pentapetalae</taxon>
        <taxon>rosids</taxon>
        <taxon>fabids</taxon>
        <taxon>Fabales</taxon>
        <taxon>Fabaceae</taxon>
        <taxon>Papilionoideae</taxon>
        <taxon>50 kb inversion clade</taxon>
        <taxon>NPAAA clade</taxon>
        <taxon>indigoferoid/millettioid clade</taxon>
        <taxon>Phaseoleae</taxon>
        <taxon>Glycine</taxon>
        <taxon>Glycine subgen. Soja</taxon>
    </lineage>
</organism>
<dbReference type="AlphaFoldDB" id="A0A0B2PCW4"/>
<name>A0A0B2PCW4_GLYSO</name>
<dbReference type="InterPro" id="IPR007245">
    <property type="entry name" value="PIG-T"/>
</dbReference>
<reference evidence="1" key="1">
    <citation type="submission" date="2014-07" db="EMBL/GenBank/DDBJ databases">
        <title>Identification of a novel salt tolerance gene in wild soybean by whole-genome sequencing.</title>
        <authorList>
            <person name="Lam H.-M."/>
            <person name="Qi X."/>
            <person name="Li M.-W."/>
            <person name="Liu X."/>
            <person name="Xie M."/>
            <person name="Ni M."/>
            <person name="Xu X."/>
        </authorList>
    </citation>
    <scope>NUCLEOTIDE SEQUENCE [LARGE SCALE GENOMIC DNA]</scope>
    <source>
        <tissue evidence="1">Root</tissue>
    </source>
</reference>